<sequence length="196" mass="21964">MDVQALIIEALTLFFMLVGLMAAALGLILMLAPDGFERIAAGMNREWSTRRAMKDLEIPRYYERFFYRHHRWTGGLLLAAAAYFFLAFALQHSPAELGATLPGLAWVWESVFWLLIVANLTAAVLALVILMRPSTLKPLERAANRWVSVRRATRGLNPVFHGVEQLARRHHRAVGFLLLLAGGFLLVSFGVLYTTG</sequence>
<organism evidence="2 3">
    <name type="scientific">Natronospira proteinivora</name>
    <dbReference type="NCBI Taxonomy" id="1807133"/>
    <lineage>
        <taxon>Bacteria</taxon>
        <taxon>Pseudomonadati</taxon>
        <taxon>Pseudomonadota</taxon>
        <taxon>Gammaproteobacteria</taxon>
        <taxon>Natronospirales</taxon>
        <taxon>Natronospiraceae</taxon>
        <taxon>Natronospira</taxon>
    </lineage>
</organism>
<keyword evidence="1" id="KW-0472">Membrane</keyword>
<reference evidence="2 3" key="1">
    <citation type="submission" date="2022-03" db="EMBL/GenBank/DDBJ databases">
        <title>Genomic Encyclopedia of Type Strains, Phase III (KMG-III): the genomes of soil and plant-associated and newly described type strains.</title>
        <authorList>
            <person name="Whitman W."/>
        </authorList>
    </citation>
    <scope>NUCLEOTIDE SEQUENCE [LARGE SCALE GENOMIC DNA]</scope>
    <source>
        <strain evidence="2 3">BSker1</strain>
    </source>
</reference>
<evidence type="ECO:0000256" key="1">
    <source>
        <dbReference type="SAM" id="Phobius"/>
    </source>
</evidence>
<evidence type="ECO:0000313" key="3">
    <source>
        <dbReference type="Proteomes" id="UP001523550"/>
    </source>
</evidence>
<comment type="caution">
    <text evidence="2">The sequence shown here is derived from an EMBL/GenBank/DDBJ whole genome shotgun (WGS) entry which is preliminary data.</text>
</comment>
<dbReference type="EMBL" id="JALJYF010000002">
    <property type="protein sequence ID" value="MCP1728089.1"/>
    <property type="molecule type" value="Genomic_DNA"/>
</dbReference>
<keyword evidence="3" id="KW-1185">Reference proteome</keyword>
<protein>
    <submittedName>
        <fullName evidence="2">Uncharacterized protein</fullName>
    </submittedName>
</protein>
<feature type="transmembrane region" description="Helical" evidence="1">
    <location>
        <begin position="173"/>
        <end position="193"/>
    </location>
</feature>
<feature type="transmembrane region" description="Helical" evidence="1">
    <location>
        <begin position="72"/>
        <end position="90"/>
    </location>
</feature>
<accession>A0ABT1G9T9</accession>
<dbReference type="Proteomes" id="UP001523550">
    <property type="component" value="Unassembled WGS sequence"/>
</dbReference>
<dbReference type="RefSeq" id="WP_253449569.1">
    <property type="nucleotide sequence ID" value="NZ_JALJYF010000002.1"/>
</dbReference>
<name>A0ABT1G9T9_9GAMM</name>
<feature type="transmembrane region" description="Helical" evidence="1">
    <location>
        <begin position="110"/>
        <end position="131"/>
    </location>
</feature>
<feature type="transmembrane region" description="Helical" evidence="1">
    <location>
        <begin position="6"/>
        <end position="32"/>
    </location>
</feature>
<keyword evidence="1" id="KW-1133">Transmembrane helix</keyword>
<proteinExistence type="predicted"/>
<keyword evidence="1" id="KW-0812">Transmembrane</keyword>
<gene>
    <name evidence="2" type="ORF">J2T60_002089</name>
</gene>
<evidence type="ECO:0000313" key="2">
    <source>
        <dbReference type="EMBL" id="MCP1728089.1"/>
    </source>
</evidence>